<feature type="transmembrane region" description="Helical" evidence="7">
    <location>
        <begin position="67"/>
        <end position="83"/>
    </location>
</feature>
<accession>A0ABW2XIN7</accession>
<evidence type="ECO:0000256" key="2">
    <source>
        <dbReference type="ARBA" id="ARBA00022448"/>
    </source>
</evidence>
<sequence>MTDALPRQAKALICVRALNQLGAYTLPFLAVLAPPGQVPLTLATFGLAALASRFAGALLLDGLPPRTVIVLGLAATGTSLLLLSAAEGSVPLLCAVVLVGLAFEIYEPATQEALAATTPSAAHGRVYNLLGTSLVAAGALAGLLAAVLLPLGVRGLIVADALTCFLAAAVAITLLDGTRARRPVPPGRWRPPRTLLRLTAAATAFAYGSLAVLMFIPLVLLQRGAPPWLPGLTLTAAALLAPLTGHIGRRIPDGLGHTRILAVGTVVLGGSAFAMYAVRSLPLTIAAYLTWAAVDSVLQGRWPAMIAGLAPEPDRPRWFAVHGSSWGVAQPAVPALAALAGGTAAAALLTGAAAFLLVPLALGFHRRDPPEPALDSDTGVNLYPPTP</sequence>
<evidence type="ECO:0000256" key="5">
    <source>
        <dbReference type="ARBA" id="ARBA00022989"/>
    </source>
</evidence>
<feature type="transmembrane region" description="Helical" evidence="7">
    <location>
        <begin position="195"/>
        <end position="216"/>
    </location>
</feature>
<gene>
    <name evidence="8" type="ORF">ACFQZM_07615</name>
</gene>
<comment type="subcellular location">
    <subcellularLocation>
        <location evidence="1">Cell membrane</location>
        <topology evidence="1">Multi-pass membrane protein</topology>
    </subcellularLocation>
</comment>
<keyword evidence="5 7" id="KW-1133">Transmembrane helix</keyword>
<dbReference type="EMBL" id="JBHTGP010000003">
    <property type="protein sequence ID" value="MFD0684356.1"/>
    <property type="molecule type" value="Genomic_DNA"/>
</dbReference>
<evidence type="ECO:0000256" key="6">
    <source>
        <dbReference type="ARBA" id="ARBA00023136"/>
    </source>
</evidence>
<feature type="transmembrane region" description="Helical" evidence="7">
    <location>
        <begin position="228"/>
        <end position="248"/>
    </location>
</feature>
<keyword evidence="6 7" id="KW-0472">Membrane</keyword>
<reference evidence="9" key="1">
    <citation type="journal article" date="2019" name="Int. J. Syst. Evol. Microbiol.">
        <title>The Global Catalogue of Microorganisms (GCM) 10K type strain sequencing project: providing services to taxonomists for standard genome sequencing and annotation.</title>
        <authorList>
            <consortium name="The Broad Institute Genomics Platform"/>
            <consortium name="The Broad Institute Genome Sequencing Center for Infectious Disease"/>
            <person name="Wu L."/>
            <person name="Ma J."/>
        </authorList>
    </citation>
    <scope>NUCLEOTIDE SEQUENCE [LARGE SCALE GENOMIC DNA]</scope>
    <source>
        <strain evidence="9">JCM 9371</strain>
    </source>
</reference>
<comment type="caution">
    <text evidence="8">The sequence shown here is derived from an EMBL/GenBank/DDBJ whole genome shotgun (WGS) entry which is preliminary data.</text>
</comment>
<keyword evidence="9" id="KW-1185">Reference proteome</keyword>
<feature type="transmembrane region" description="Helical" evidence="7">
    <location>
        <begin position="335"/>
        <end position="358"/>
    </location>
</feature>
<organism evidence="8 9">
    <name type="scientific">Actinomadura fibrosa</name>
    <dbReference type="NCBI Taxonomy" id="111802"/>
    <lineage>
        <taxon>Bacteria</taxon>
        <taxon>Bacillati</taxon>
        <taxon>Actinomycetota</taxon>
        <taxon>Actinomycetes</taxon>
        <taxon>Streptosporangiales</taxon>
        <taxon>Thermomonosporaceae</taxon>
        <taxon>Actinomadura</taxon>
    </lineage>
</organism>
<evidence type="ECO:0000256" key="4">
    <source>
        <dbReference type="ARBA" id="ARBA00022692"/>
    </source>
</evidence>
<dbReference type="Gene3D" id="1.20.1250.20">
    <property type="entry name" value="MFS general substrate transporter like domains"/>
    <property type="match status" value="2"/>
</dbReference>
<evidence type="ECO:0000313" key="8">
    <source>
        <dbReference type="EMBL" id="MFD0684356.1"/>
    </source>
</evidence>
<dbReference type="PANTHER" id="PTHR23517">
    <property type="entry name" value="RESISTANCE PROTEIN MDTM, PUTATIVE-RELATED-RELATED"/>
    <property type="match status" value="1"/>
</dbReference>
<feature type="transmembrane region" description="Helical" evidence="7">
    <location>
        <begin position="89"/>
        <end position="106"/>
    </location>
</feature>
<evidence type="ECO:0000256" key="7">
    <source>
        <dbReference type="SAM" id="Phobius"/>
    </source>
</evidence>
<dbReference type="RefSeq" id="WP_131756737.1">
    <property type="nucleotide sequence ID" value="NZ_CAACUY010000020.1"/>
</dbReference>
<evidence type="ECO:0000313" key="9">
    <source>
        <dbReference type="Proteomes" id="UP001597063"/>
    </source>
</evidence>
<protein>
    <submittedName>
        <fullName evidence="8">MFS transporter</fullName>
    </submittedName>
</protein>
<feature type="transmembrane region" description="Helical" evidence="7">
    <location>
        <begin position="12"/>
        <end position="32"/>
    </location>
</feature>
<dbReference type="SUPFAM" id="SSF103473">
    <property type="entry name" value="MFS general substrate transporter"/>
    <property type="match status" value="1"/>
</dbReference>
<name>A0ABW2XIN7_9ACTN</name>
<feature type="transmembrane region" description="Helical" evidence="7">
    <location>
        <begin position="155"/>
        <end position="175"/>
    </location>
</feature>
<dbReference type="PANTHER" id="PTHR23517:SF2">
    <property type="entry name" value="MULTIDRUG RESISTANCE PROTEIN MDTH"/>
    <property type="match status" value="1"/>
</dbReference>
<dbReference type="InterPro" id="IPR050171">
    <property type="entry name" value="MFS_Transporters"/>
</dbReference>
<evidence type="ECO:0000256" key="3">
    <source>
        <dbReference type="ARBA" id="ARBA00022475"/>
    </source>
</evidence>
<dbReference type="InterPro" id="IPR036259">
    <property type="entry name" value="MFS_trans_sf"/>
</dbReference>
<proteinExistence type="predicted"/>
<keyword evidence="3" id="KW-1003">Cell membrane</keyword>
<feature type="transmembrane region" description="Helical" evidence="7">
    <location>
        <begin position="260"/>
        <end position="278"/>
    </location>
</feature>
<feature type="transmembrane region" description="Helical" evidence="7">
    <location>
        <begin position="126"/>
        <end position="149"/>
    </location>
</feature>
<dbReference type="InterPro" id="IPR011701">
    <property type="entry name" value="MFS"/>
</dbReference>
<dbReference type="Pfam" id="PF07690">
    <property type="entry name" value="MFS_1"/>
    <property type="match status" value="1"/>
</dbReference>
<evidence type="ECO:0000256" key="1">
    <source>
        <dbReference type="ARBA" id="ARBA00004651"/>
    </source>
</evidence>
<keyword evidence="2" id="KW-0813">Transport</keyword>
<feature type="transmembrane region" description="Helical" evidence="7">
    <location>
        <begin position="38"/>
        <end position="60"/>
    </location>
</feature>
<keyword evidence="4 7" id="KW-0812">Transmembrane</keyword>
<dbReference type="Proteomes" id="UP001597063">
    <property type="component" value="Unassembled WGS sequence"/>
</dbReference>